<accession>A0A1L8WQQ5</accession>
<dbReference type="RefSeq" id="WP_002340116.1">
    <property type="nucleotide sequence ID" value="NZ_JXLB01000004.1"/>
</dbReference>
<feature type="region of interest" description="Disordered" evidence="1">
    <location>
        <begin position="34"/>
        <end position="54"/>
    </location>
</feature>
<name>A0A1L8WQQ5_9ENTE</name>
<dbReference type="AlphaFoldDB" id="A0A1L8WQQ5"/>
<dbReference type="EMBL" id="JXLB01000004">
    <property type="protein sequence ID" value="OJG83333.1"/>
    <property type="molecule type" value="Genomic_DNA"/>
</dbReference>
<sequence>MNDLNFDSLVAELLKEENGQFVVDLSIYFSENTQGNKGDLLEQEEENEKKYKEG</sequence>
<proteinExistence type="predicted"/>
<dbReference type="Proteomes" id="UP000182152">
    <property type="component" value="Unassembled WGS sequence"/>
</dbReference>
<comment type="caution">
    <text evidence="2">The sequence shown here is derived from an EMBL/GenBank/DDBJ whole genome shotgun (WGS) entry which is preliminary data.</text>
</comment>
<gene>
    <name evidence="2" type="ORF">RV14_GL001691</name>
</gene>
<evidence type="ECO:0000256" key="1">
    <source>
        <dbReference type="SAM" id="MobiDB-lite"/>
    </source>
</evidence>
<reference evidence="2 3" key="1">
    <citation type="submission" date="2014-12" db="EMBL/GenBank/DDBJ databases">
        <title>Draft genome sequences of 29 type strains of Enterococci.</title>
        <authorList>
            <person name="Zhong Z."/>
            <person name="Sun Z."/>
            <person name="Liu W."/>
            <person name="Zhang W."/>
            <person name="Zhang H."/>
        </authorList>
    </citation>
    <scope>NUCLEOTIDE SEQUENCE [LARGE SCALE GENOMIC DNA]</scope>
    <source>
        <strain evidence="2 3">DSM 15687</strain>
    </source>
</reference>
<evidence type="ECO:0000313" key="3">
    <source>
        <dbReference type="Proteomes" id="UP000182152"/>
    </source>
</evidence>
<organism evidence="2 3">
    <name type="scientific">Enterococcus ratti</name>
    <dbReference type="NCBI Taxonomy" id="150033"/>
    <lineage>
        <taxon>Bacteria</taxon>
        <taxon>Bacillati</taxon>
        <taxon>Bacillota</taxon>
        <taxon>Bacilli</taxon>
        <taxon>Lactobacillales</taxon>
        <taxon>Enterococcaceae</taxon>
        <taxon>Enterococcus</taxon>
    </lineage>
</organism>
<protein>
    <submittedName>
        <fullName evidence="2">Uncharacterized protein</fullName>
    </submittedName>
</protein>
<evidence type="ECO:0000313" key="2">
    <source>
        <dbReference type="EMBL" id="OJG83333.1"/>
    </source>
</evidence>
<dbReference type="STRING" id="150033.RV14_GL001691"/>
<keyword evidence="3" id="KW-1185">Reference proteome</keyword>